<organism evidence="1 2">
    <name type="scientific">Laceyella tengchongensis</name>
    <dbReference type="NCBI Taxonomy" id="574699"/>
    <lineage>
        <taxon>Bacteria</taxon>
        <taxon>Bacillati</taxon>
        <taxon>Bacillota</taxon>
        <taxon>Bacilli</taxon>
        <taxon>Bacillales</taxon>
        <taxon>Thermoactinomycetaceae</taxon>
        <taxon>Laceyella</taxon>
    </lineage>
</organism>
<proteinExistence type="predicted"/>
<evidence type="ECO:0000313" key="2">
    <source>
        <dbReference type="Proteomes" id="UP001157946"/>
    </source>
</evidence>
<evidence type="ECO:0000313" key="1">
    <source>
        <dbReference type="EMBL" id="SMP03024.1"/>
    </source>
</evidence>
<dbReference type="EMBL" id="FXTU01000001">
    <property type="protein sequence ID" value="SMP03024.1"/>
    <property type="molecule type" value="Genomic_DNA"/>
</dbReference>
<comment type="caution">
    <text evidence="1">The sequence shown here is derived from an EMBL/GenBank/DDBJ whole genome shotgun (WGS) entry which is preliminary data.</text>
</comment>
<gene>
    <name evidence="1" type="ORF">SAMN06265361_101400</name>
</gene>
<accession>A0AA45WJF1</accession>
<dbReference type="AlphaFoldDB" id="A0AA45WJF1"/>
<protein>
    <submittedName>
        <fullName evidence="1">Uncharacterized protein</fullName>
    </submittedName>
</protein>
<reference evidence="1" key="1">
    <citation type="submission" date="2017-05" db="EMBL/GenBank/DDBJ databases">
        <authorList>
            <person name="Varghese N."/>
            <person name="Submissions S."/>
        </authorList>
    </citation>
    <scope>NUCLEOTIDE SEQUENCE</scope>
    <source>
        <strain evidence="1">DSM 45262</strain>
    </source>
</reference>
<dbReference type="Proteomes" id="UP001157946">
    <property type="component" value="Unassembled WGS sequence"/>
</dbReference>
<sequence>MPPLLFFCDLPVCASAMREAMGKGDGVAGHHYHFTAKFFTIGLLGL</sequence>
<keyword evidence="2" id="KW-1185">Reference proteome</keyword>
<name>A0AA45WJF1_9BACL</name>